<keyword evidence="1" id="KW-1133">Transmembrane helix</keyword>
<feature type="transmembrane region" description="Helical" evidence="1">
    <location>
        <begin position="197"/>
        <end position="217"/>
    </location>
</feature>
<feature type="transmembrane region" description="Helical" evidence="1">
    <location>
        <begin position="70"/>
        <end position="91"/>
    </location>
</feature>
<evidence type="ECO:0000256" key="1">
    <source>
        <dbReference type="SAM" id="Phobius"/>
    </source>
</evidence>
<reference evidence="2" key="1">
    <citation type="submission" date="2020-05" db="EMBL/GenBank/DDBJ databases">
        <authorList>
            <person name="Chiriac C."/>
            <person name="Salcher M."/>
            <person name="Ghai R."/>
            <person name="Kavagutti S V."/>
        </authorList>
    </citation>
    <scope>NUCLEOTIDE SEQUENCE</scope>
</reference>
<accession>A0A6J6CZ67</accession>
<feature type="transmembrane region" description="Helical" evidence="1">
    <location>
        <begin position="295"/>
        <end position="312"/>
    </location>
</feature>
<keyword evidence="1" id="KW-0472">Membrane</keyword>
<keyword evidence="1" id="KW-0812">Transmembrane</keyword>
<gene>
    <name evidence="2" type="ORF">UFOPK1493_01432</name>
</gene>
<proteinExistence type="predicted"/>
<feature type="transmembrane region" description="Helical" evidence="1">
    <location>
        <begin position="157"/>
        <end position="185"/>
    </location>
</feature>
<feature type="transmembrane region" description="Helical" evidence="1">
    <location>
        <begin position="333"/>
        <end position="350"/>
    </location>
</feature>
<feature type="transmembrane region" description="Helical" evidence="1">
    <location>
        <begin position="98"/>
        <end position="122"/>
    </location>
</feature>
<feature type="transmembrane region" description="Helical" evidence="1">
    <location>
        <begin position="248"/>
        <end position="265"/>
    </location>
</feature>
<protein>
    <submittedName>
        <fullName evidence="2">Unannotated protein</fullName>
    </submittedName>
</protein>
<dbReference type="EMBL" id="CAEZSR010000042">
    <property type="protein sequence ID" value="CAB4556344.1"/>
    <property type="molecule type" value="Genomic_DNA"/>
</dbReference>
<feature type="transmembrane region" description="Helical" evidence="1">
    <location>
        <begin position="272"/>
        <end position="289"/>
    </location>
</feature>
<sequence length="508" mass="52292">MAAVAFVAVLFVVWRTGVLAAHGDPVGVDIGNVLRIARSWQGGVDVDDVVYPPIVPLLAWSAQAVVGTAWAAHLLQGLASVAPALGVWAVSRRFRGPAVAAAAGLAVGVATGTSAAAAWGGVPQLLGLGLLPGVVLAADRWVRAPDRRRALVWGGGLLLVMMISTLVAGAAVVASVVTIVVTVLVGVDRSVGSRLAALLRSVGWALAPPALAIPWYVDVARVQSLPDGRSTELRGTAALTVVLGPPAWLWWGVAAAAIIATATALRRDQAGSTVAIGLLAAALVGLLIGEVRAAYVVPTALATALALTWPVGSVDRPTTERKRDARASLARAAVAWALVAWMVVLAPSRFGDQVVSYGRFTPDGTLRAARWLADRAVVGDRVVAAPVDGVPTGWWIEAEGVDAWVAARAEWLFFPGERRTAAVAEELLSAASWPDGGALERLEACGVDWVVLPAAWGGVDEDALDRAVAAGRVRIAFDDGVTTVLAVGGSAANAESDVTVPAWVCPIS</sequence>
<organism evidence="2">
    <name type="scientific">freshwater metagenome</name>
    <dbReference type="NCBI Taxonomy" id="449393"/>
    <lineage>
        <taxon>unclassified sequences</taxon>
        <taxon>metagenomes</taxon>
        <taxon>ecological metagenomes</taxon>
    </lineage>
</organism>
<name>A0A6J6CZ67_9ZZZZ</name>
<dbReference type="AlphaFoldDB" id="A0A6J6CZ67"/>
<evidence type="ECO:0000313" key="2">
    <source>
        <dbReference type="EMBL" id="CAB4556344.1"/>
    </source>
</evidence>